<keyword evidence="1" id="KW-1133">Transmembrane helix</keyword>
<feature type="transmembrane region" description="Helical" evidence="1">
    <location>
        <begin position="333"/>
        <end position="351"/>
    </location>
</feature>
<dbReference type="InParanoid" id="A0A078AV54"/>
<feature type="transmembrane region" description="Helical" evidence="1">
    <location>
        <begin position="136"/>
        <end position="157"/>
    </location>
</feature>
<dbReference type="InterPro" id="IPR011701">
    <property type="entry name" value="MFS"/>
</dbReference>
<gene>
    <name evidence="2" type="primary">Contig11887.g12720</name>
    <name evidence="2" type="ORF">STYLEM_14212</name>
</gene>
<feature type="transmembrane region" description="Helical" evidence="1">
    <location>
        <begin position="426"/>
        <end position="446"/>
    </location>
</feature>
<protein>
    <submittedName>
        <fullName evidence="2">Major facilitator superfamily mfs_1</fullName>
    </submittedName>
</protein>
<evidence type="ECO:0000313" key="3">
    <source>
        <dbReference type="Proteomes" id="UP000039865"/>
    </source>
</evidence>
<name>A0A078AV54_STYLE</name>
<dbReference type="EMBL" id="CCKQ01013477">
    <property type="protein sequence ID" value="CDW85142.1"/>
    <property type="molecule type" value="Genomic_DNA"/>
</dbReference>
<dbReference type="Proteomes" id="UP000039865">
    <property type="component" value="Unassembled WGS sequence"/>
</dbReference>
<dbReference type="PANTHER" id="PTHR23524:SF1">
    <property type="entry name" value="MRH DOMAIN-CONTAINING PROTEIN-RELATED"/>
    <property type="match status" value="1"/>
</dbReference>
<feature type="transmembrane region" description="Helical" evidence="1">
    <location>
        <begin position="36"/>
        <end position="64"/>
    </location>
</feature>
<feature type="transmembrane region" description="Helical" evidence="1">
    <location>
        <begin position="452"/>
        <end position="474"/>
    </location>
</feature>
<keyword evidence="1" id="KW-0472">Membrane</keyword>
<feature type="transmembrane region" description="Helical" evidence="1">
    <location>
        <begin position="110"/>
        <end position="130"/>
    </location>
</feature>
<dbReference type="SUPFAM" id="SSF103473">
    <property type="entry name" value="MFS general substrate transporter"/>
    <property type="match status" value="1"/>
</dbReference>
<feature type="transmembrane region" description="Helical" evidence="1">
    <location>
        <begin position="387"/>
        <end position="406"/>
    </location>
</feature>
<feature type="transmembrane region" description="Helical" evidence="1">
    <location>
        <begin position="288"/>
        <end position="313"/>
    </location>
</feature>
<dbReference type="OrthoDB" id="310740at2759"/>
<feature type="transmembrane region" description="Helical" evidence="1">
    <location>
        <begin position="363"/>
        <end position="381"/>
    </location>
</feature>
<keyword evidence="3" id="KW-1185">Reference proteome</keyword>
<evidence type="ECO:0000256" key="1">
    <source>
        <dbReference type="SAM" id="Phobius"/>
    </source>
</evidence>
<reference evidence="2 3" key="1">
    <citation type="submission" date="2014-06" db="EMBL/GenBank/DDBJ databases">
        <authorList>
            <person name="Swart Estienne"/>
        </authorList>
    </citation>
    <scope>NUCLEOTIDE SEQUENCE [LARGE SCALE GENOMIC DNA]</scope>
    <source>
        <strain evidence="2 3">130c</strain>
    </source>
</reference>
<dbReference type="GO" id="GO:0022857">
    <property type="term" value="F:transmembrane transporter activity"/>
    <property type="evidence" value="ECO:0007669"/>
    <property type="project" value="InterPro"/>
</dbReference>
<organism evidence="2 3">
    <name type="scientific">Stylonychia lemnae</name>
    <name type="common">Ciliate</name>
    <dbReference type="NCBI Taxonomy" id="5949"/>
    <lineage>
        <taxon>Eukaryota</taxon>
        <taxon>Sar</taxon>
        <taxon>Alveolata</taxon>
        <taxon>Ciliophora</taxon>
        <taxon>Intramacronucleata</taxon>
        <taxon>Spirotrichea</taxon>
        <taxon>Stichotrichia</taxon>
        <taxon>Sporadotrichida</taxon>
        <taxon>Oxytrichidae</taxon>
        <taxon>Stylonychinae</taxon>
        <taxon>Stylonychia</taxon>
    </lineage>
</organism>
<accession>A0A078AV54</accession>
<evidence type="ECO:0000313" key="2">
    <source>
        <dbReference type="EMBL" id="CDW85142.1"/>
    </source>
</evidence>
<dbReference type="Pfam" id="PF07690">
    <property type="entry name" value="MFS_1"/>
    <property type="match status" value="1"/>
</dbReference>
<dbReference type="PANTHER" id="PTHR23524">
    <property type="entry name" value="TRANSPORTER, PUTATIVE (AFU_ORTHOLOGUE AFUA_8G04850)-RELATED"/>
    <property type="match status" value="1"/>
</dbReference>
<dbReference type="InterPro" id="IPR036259">
    <property type="entry name" value="MFS_trans_sf"/>
</dbReference>
<keyword evidence="1" id="KW-0812">Transmembrane</keyword>
<feature type="transmembrane region" description="Helical" evidence="1">
    <location>
        <begin position="169"/>
        <end position="189"/>
    </location>
</feature>
<dbReference type="Gene3D" id="1.20.1250.20">
    <property type="entry name" value="MFS general substrate transporter like domains"/>
    <property type="match status" value="1"/>
</dbReference>
<sequence length="480" mass="54472">MNIEERSPDFDIEKKFKPINRGREFMGIKLKEGYTVANLISIPLITASLTVSSFYLGIQIVFILRDPEYFNVPKENIGTVTNSLTFYATFFQIALVIIIGYIYDIFGRKITLLASLIGGAIVLFLLPYTAPNVWPGLYLLRAIYAVFATVGVCSPLINDYVVKESRGKANAFQNSGVIIGELFNLFVLLKLTKDLSNSLQYQLVAVFLILVVGVLVFLMKEPAKYQKKSKTQESLLVKNRKNEDQLSNSSILKNELEYEVEDSFINHSISHKVKYLTKHVIWSLKSNIIFPVCYFGIFLMRMNAVMVVTFYTLWLSGFAGTALKDQDEASELFQEYLTMAVLCVIILIVPVGKMSDRFKYKDLIPWIGSINVLAIYLIYQIKDPKSFEAMIVFVLMTCSLFMQNLLTDTLFQKNIPKDIRGSMIGCYNFVGIIAILFFSKIGGYLHDQYGSQYPFVFVGVFQVAFILIIIILGLTNKFNS</sequence>
<feature type="transmembrane region" description="Helical" evidence="1">
    <location>
        <begin position="84"/>
        <end position="103"/>
    </location>
</feature>
<proteinExistence type="predicted"/>
<dbReference type="AlphaFoldDB" id="A0A078AV54"/>
<feature type="transmembrane region" description="Helical" evidence="1">
    <location>
        <begin position="201"/>
        <end position="219"/>
    </location>
</feature>